<keyword evidence="4" id="KW-0175">Coiled coil</keyword>
<feature type="domain" description="TRAF-type" evidence="5">
    <location>
        <begin position="110"/>
        <end position="146"/>
    </location>
</feature>
<dbReference type="Pfam" id="PF02176">
    <property type="entry name" value="zf-TRAF"/>
    <property type="match status" value="1"/>
</dbReference>
<feature type="non-terminal residue" evidence="6">
    <location>
        <position position="1"/>
    </location>
</feature>
<dbReference type="InterPro" id="IPR001293">
    <property type="entry name" value="Znf_TRAF"/>
</dbReference>
<keyword evidence="2" id="KW-0863">Zinc-finger</keyword>
<reference evidence="6 7" key="1">
    <citation type="journal article" date="2013" name="Curr. Biol.">
        <title>The Genome of the Foraminiferan Reticulomyxa filosa.</title>
        <authorList>
            <person name="Glockner G."/>
            <person name="Hulsmann N."/>
            <person name="Schleicher M."/>
            <person name="Noegel A.A."/>
            <person name="Eichinger L."/>
            <person name="Gallinger C."/>
            <person name="Pawlowski J."/>
            <person name="Sierra R."/>
            <person name="Euteneuer U."/>
            <person name="Pillet L."/>
            <person name="Moustafa A."/>
            <person name="Platzer M."/>
            <person name="Groth M."/>
            <person name="Szafranski K."/>
            <person name="Schliwa M."/>
        </authorList>
    </citation>
    <scope>NUCLEOTIDE SEQUENCE [LARGE SCALE GENOMIC DNA]</scope>
</reference>
<evidence type="ECO:0000256" key="1">
    <source>
        <dbReference type="ARBA" id="ARBA00022723"/>
    </source>
</evidence>
<evidence type="ECO:0000256" key="2">
    <source>
        <dbReference type="ARBA" id="ARBA00022771"/>
    </source>
</evidence>
<comment type="caution">
    <text evidence="6">The sequence shown here is derived from an EMBL/GenBank/DDBJ whole genome shotgun (WGS) entry which is preliminary data.</text>
</comment>
<evidence type="ECO:0000256" key="3">
    <source>
        <dbReference type="ARBA" id="ARBA00022833"/>
    </source>
</evidence>
<dbReference type="PANTHER" id="PTHR10131:SF94">
    <property type="entry name" value="TNF RECEPTOR-ASSOCIATED FACTOR 4"/>
    <property type="match status" value="1"/>
</dbReference>
<name>X6MEW6_RETFI</name>
<dbReference type="PANTHER" id="PTHR10131">
    <property type="entry name" value="TNF RECEPTOR ASSOCIATED FACTOR"/>
    <property type="match status" value="1"/>
</dbReference>
<keyword evidence="3" id="KW-0862">Zinc</keyword>
<dbReference type="AlphaFoldDB" id="X6MEW6"/>
<keyword evidence="7" id="KW-1185">Reference proteome</keyword>
<dbReference type="Proteomes" id="UP000023152">
    <property type="component" value="Unassembled WGS sequence"/>
</dbReference>
<keyword evidence="1" id="KW-0479">Metal-binding</keyword>
<sequence>QIKHFICLICKEIVNNPMDINCPHHANMDEVLIAGEHCLKLFLENNNNSCPIQPHDNCQYSRNNAVRKYIDDLTVMCIRQFEQDLKISHETEGEGKTPGVIKCGFHGKLKDLNNHLINECPLTLINCWFKPFGCNHTCFKHNLKDHLITDVKLHFDLATQLSQSMKQEIQSKDKQIIEKDNRIKQMERDYQQELLKYRADIEMIKKDSNEKEKQFLSNHEKIVKVLQEKNAKFTQDYEQLIQKLNL</sequence>
<dbReference type="OrthoDB" id="10051587at2759"/>
<protein>
    <recommendedName>
        <fullName evidence="5">TRAF-type domain-containing protein</fullName>
    </recommendedName>
</protein>
<feature type="coiled-coil region" evidence="4">
    <location>
        <begin position="216"/>
        <end position="243"/>
    </location>
</feature>
<dbReference type="GO" id="GO:0008270">
    <property type="term" value="F:zinc ion binding"/>
    <property type="evidence" value="ECO:0007669"/>
    <property type="project" value="UniProtKB-KW"/>
</dbReference>
<proteinExistence type="predicted"/>
<evidence type="ECO:0000313" key="6">
    <source>
        <dbReference type="EMBL" id="ETO11600.1"/>
    </source>
</evidence>
<evidence type="ECO:0000313" key="7">
    <source>
        <dbReference type="Proteomes" id="UP000023152"/>
    </source>
</evidence>
<organism evidence="6 7">
    <name type="scientific">Reticulomyxa filosa</name>
    <dbReference type="NCBI Taxonomy" id="46433"/>
    <lineage>
        <taxon>Eukaryota</taxon>
        <taxon>Sar</taxon>
        <taxon>Rhizaria</taxon>
        <taxon>Retaria</taxon>
        <taxon>Foraminifera</taxon>
        <taxon>Monothalamids</taxon>
        <taxon>Reticulomyxidae</taxon>
        <taxon>Reticulomyxa</taxon>
    </lineage>
</organism>
<accession>X6MEW6</accession>
<evidence type="ECO:0000259" key="5">
    <source>
        <dbReference type="Pfam" id="PF02176"/>
    </source>
</evidence>
<dbReference type="EMBL" id="ASPP01022284">
    <property type="protein sequence ID" value="ETO11600.1"/>
    <property type="molecule type" value="Genomic_DNA"/>
</dbReference>
<dbReference type="Gene3D" id="3.30.40.10">
    <property type="entry name" value="Zinc/RING finger domain, C3HC4 (zinc finger)"/>
    <property type="match status" value="1"/>
</dbReference>
<dbReference type="InterPro" id="IPR013083">
    <property type="entry name" value="Znf_RING/FYVE/PHD"/>
</dbReference>
<gene>
    <name evidence="6" type="ORF">RFI_25774</name>
</gene>
<evidence type="ECO:0000256" key="4">
    <source>
        <dbReference type="SAM" id="Coils"/>
    </source>
</evidence>